<proteinExistence type="predicted"/>
<keyword evidence="2" id="KW-1185">Reference proteome</keyword>
<dbReference type="AlphaFoldDB" id="A0A917F759"/>
<name>A0A917F759_9PROT</name>
<dbReference type="Proteomes" id="UP000632498">
    <property type="component" value="Unassembled WGS sequence"/>
</dbReference>
<organism evidence="1 2">
    <name type="scientific">Terasakiella brassicae</name>
    <dbReference type="NCBI Taxonomy" id="1634917"/>
    <lineage>
        <taxon>Bacteria</taxon>
        <taxon>Pseudomonadati</taxon>
        <taxon>Pseudomonadota</taxon>
        <taxon>Alphaproteobacteria</taxon>
        <taxon>Rhodospirillales</taxon>
        <taxon>Terasakiellaceae</taxon>
        <taxon>Terasakiella</taxon>
    </lineage>
</organism>
<evidence type="ECO:0000313" key="1">
    <source>
        <dbReference type="EMBL" id="GGF57130.1"/>
    </source>
</evidence>
<dbReference type="EMBL" id="BMHV01000004">
    <property type="protein sequence ID" value="GGF57130.1"/>
    <property type="molecule type" value="Genomic_DNA"/>
</dbReference>
<sequence length="101" mass="11609">MSDDFDIAKHVGILRSNLSEAELGLIYFKSLTRDGMALKAECERISIFKDLRSTSLIREESITQFKRWAFEGNDNLISLYTKITSEGRQEEAPYIEDNLKS</sequence>
<accession>A0A917F759</accession>
<evidence type="ECO:0000313" key="2">
    <source>
        <dbReference type="Proteomes" id="UP000632498"/>
    </source>
</evidence>
<gene>
    <name evidence="1" type="ORF">GCM10011332_08220</name>
</gene>
<reference evidence="1" key="2">
    <citation type="submission" date="2020-09" db="EMBL/GenBank/DDBJ databases">
        <authorList>
            <person name="Sun Q."/>
            <person name="Zhou Y."/>
        </authorList>
    </citation>
    <scope>NUCLEOTIDE SEQUENCE</scope>
    <source>
        <strain evidence="1">CGMCC 1.15254</strain>
    </source>
</reference>
<protein>
    <submittedName>
        <fullName evidence="1">Uncharacterized protein</fullName>
    </submittedName>
</protein>
<comment type="caution">
    <text evidence="1">The sequence shown here is derived from an EMBL/GenBank/DDBJ whole genome shotgun (WGS) entry which is preliminary data.</text>
</comment>
<reference evidence="1" key="1">
    <citation type="journal article" date="2014" name="Int. J. Syst. Evol. Microbiol.">
        <title>Complete genome sequence of Corynebacterium casei LMG S-19264T (=DSM 44701T), isolated from a smear-ripened cheese.</title>
        <authorList>
            <consortium name="US DOE Joint Genome Institute (JGI-PGF)"/>
            <person name="Walter F."/>
            <person name="Albersmeier A."/>
            <person name="Kalinowski J."/>
            <person name="Ruckert C."/>
        </authorList>
    </citation>
    <scope>NUCLEOTIDE SEQUENCE</scope>
    <source>
        <strain evidence="1">CGMCC 1.15254</strain>
    </source>
</reference>